<dbReference type="EMBL" id="WTVH01000001">
    <property type="protein sequence ID" value="NMF91972.1"/>
    <property type="molecule type" value="Genomic_DNA"/>
</dbReference>
<proteinExistence type="predicted"/>
<dbReference type="InterPro" id="IPR013785">
    <property type="entry name" value="Aldolase_TIM"/>
</dbReference>
<dbReference type="Pfam" id="PF00724">
    <property type="entry name" value="Oxidored_FMN"/>
    <property type="match status" value="1"/>
</dbReference>
<protein>
    <submittedName>
        <fullName evidence="2">Alkene reductase</fullName>
    </submittedName>
</protein>
<dbReference type="Proteomes" id="UP000601990">
    <property type="component" value="Unassembled WGS sequence"/>
</dbReference>
<sequence>MNSRLLEPVRLGALELPNRVVMAPLTRCRADNPEFAPTESTARYYAQRASAGLIVSEATIVSAQGRGYPYTPGIWSDAQVTGWRGVTDAVHAAGGRIVCQLWHCGRLSLTEFHDGELPVAPSAVNAEWKMFSAQGLKTTPTPHALSREEIAAIVADFGRAARNAVLAGFDGVEIHSSNGYLIHQFFSPLANRRDDEYGGSHANRARFFFEVLDAVAAEWSPSRIGFRLNPMMNRFHGMRVDEDTLPMFEYVVRRANAHELAYLHLTEPYLPNQLDGAVGAIDDVTRHFRDIATMAIVTNGGFDQARAEAALAAGICDAVAFGRPYISNPDLVERFRAGAPLNEWDADTFYQGGDRGYIDYPTLGG</sequence>
<dbReference type="CDD" id="cd02933">
    <property type="entry name" value="OYE_like_FMN"/>
    <property type="match status" value="1"/>
</dbReference>
<accession>A0ABX1MVF3</accession>
<evidence type="ECO:0000313" key="3">
    <source>
        <dbReference type="Proteomes" id="UP000601990"/>
    </source>
</evidence>
<dbReference type="RefSeq" id="WP_169197291.1">
    <property type="nucleotide sequence ID" value="NZ_WTVH02000008.1"/>
</dbReference>
<dbReference type="PANTHER" id="PTHR22893:SF91">
    <property type="entry name" value="NADPH DEHYDROGENASE 2-RELATED"/>
    <property type="match status" value="1"/>
</dbReference>
<dbReference type="InterPro" id="IPR001155">
    <property type="entry name" value="OxRdtase_FMN_N"/>
</dbReference>
<comment type="caution">
    <text evidence="2">The sequence shown here is derived from an EMBL/GenBank/DDBJ whole genome shotgun (WGS) entry which is preliminary data.</text>
</comment>
<dbReference type="Gene3D" id="3.20.20.70">
    <property type="entry name" value="Aldolase class I"/>
    <property type="match status" value="1"/>
</dbReference>
<dbReference type="PANTHER" id="PTHR22893">
    <property type="entry name" value="NADH OXIDOREDUCTASE-RELATED"/>
    <property type="match status" value="1"/>
</dbReference>
<feature type="domain" description="NADH:flavin oxidoreductase/NADH oxidase N-terminal" evidence="1">
    <location>
        <begin position="5"/>
        <end position="342"/>
    </location>
</feature>
<reference evidence="2" key="1">
    <citation type="submission" date="2019-12" db="EMBL/GenBank/DDBJ databases">
        <title>Comparative genomics gives insights into the taxonomy of the Azoarcus-Aromatoleum group and reveals separate origins of nif in the plant-associated Azoarcus and non-plant-associated Aromatoleum sub-groups.</title>
        <authorList>
            <person name="Lafos M."/>
            <person name="Maluk M."/>
            <person name="Batista M."/>
            <person name="Junghare M."/>
            <person name="Carmona M."/>
            <person name="Faoro H."/>
            <person name="Cruz L.M."/>
            <person name="Battistoni F."/>
            <person name="De Souza E."/>
            <person name="Pedrosa F."/>
            <person name="Chen W.-M."/>
            <person name="Poole P.S."/>
            <person name="Dixon R.A."/>
            <person name="James E.K."/>
        </authorList>
    </citation>
    <scope>NUCLEOTIDE SEQUENCE</scope>
    <source>
        <strain evidence="2">U120</strain>
    </source>
</reference>
<dbReference type="SUPFAM" id="SSF51395">
    <property type="entry name" value="FMN-linked oxidoreductases"/>
    <property type="match status" value="1"/>
</dbReference>
<dbReference type="InterPro" id="IPR045247">
    <property type="entry name" value="Oye-like"/>
</dbReference>
<name>A0ABX1MVF3_9RHOO</name>
<organism evidence="2 3">
    <name type="scientific">Aromatoleum buckelii</name>
    <dbReference type="NCBI Taxonomy" id="200254"/>
    <lineage>
        <taxon>Bacteria</taxon>
        <taxon>Pseudomonadati</taxon>
        <taxon>Pseudomonadota</taxon>
        <taxon>Betaproteobacteria</taxon>
        <taxon>Rhodocyclales</taxon>
        <taxon>Rhodocyclaceae</taxon>
        <taxon>Aromatoleum</taxon>
    </lineage>
</organism>
<evidence type="ECO:0000259" key="1">
    <source>
        <dbReference type="Pfam" id="PF00724"/>
    </source>
</evidence>
<evidence type="ECO:0000313" key="2">
    <source>
        <dbReference type="EMBL" id="NMF91972.1"/>
    </source>
</evidence>
<keyword evidence="3" id="KW-1185">Reference proteome</keyword>
<gene>
    <name evidence="2" type="ORF">GO608_01315</name>
</gene>